<protein>
    <submittedName>
        <fullName evidence="2">Uncharacterized protein</fullName>
    </submittedName>
</protein>
<feature type="region of interest" description="Disordered" evidence="1">
    <location>
        <begin position="1"/>
        <end position="41"/>
    </location>
</feature>
<dbReference type="AlphaFoldDB" id="A0A438F9K4"/>
<accession>A0A438F9K4</accession>
<gene>
    <name evidence="2" type="ORF">CK203_075050</name>
</gene>
<evidence type="ECO:0000313" key="2">
    <source>
        <dbReference type="EMBL" id="RVW56628.1"/>
    </source>
</evidence>
<dbReference type="EMBL" id="QGNW01001073">
    <property type="protein sequence ID" value="RVW56628.1"/>
    <property type="molecule type" value="Genomic_DNA"/>
</dbReference>
<comment type="caution">
    <text evidence="2">The sequence shown here is derived from an EMBL/GenBank/DDBJ whole genome shotgun (WGS) entry which is preliminary data.</text>
</comment>
<organism evidence="2 3">
    <name type="scientific">Vitis vinifera</name>
    <name type="common">Grape</name>
    <dbReference type="NCBI Taxonomy" id="29760"/>
    <lineage>
        <taxon>Eukaryota</taxon>
        <taxon>Viridiplantae</taxon>
        <taxon>Streptophyta</taxon>
        <taxon>Embryophyta</taxon>
        <taxon>Tracheophyta</taxon>
        <taxon>Spermatophyta</taxon>
        <taxon>Magnoliopsida</taxon>
        <taxon>eudicotyledons</taxon>
        <taxon>Gunneridae</taxon>
        <taxon>Pentapetalae</taxon>
        <taxon>rosids</taxon>
        <taxon>Vitales</taxon>
        <taxon>Vitaceae</taxon>
        <taxon>Viteae</taxon>
        <taxon>Vitis</taxon>
    </lineage>
</organism>
<evidence type="ECO:0000313" key="3">
    <source>
        <dbReference type="Proteomes" id="UP000288805"/>
    </source>
</evidence>
<proteinExistence type="predicted"/>
<dbReference type="Proteomes" id="UP000288805">
    <property type="component" value="Unassembled WGS sequence"/>
</dbReference>
<evidence type="ECO:0000256" key="1">
    <source>
        <dbReference type="SAM" id="MobiDB-lite"/>
    </source>
</evidence>
<sequence>MMSSGKRKREDFPSQYHTSGYIPQQDGAGDPAPECGASNAA</sequence>
<name>A0A438F9K4_VITVI</name>
<reference evidence="2 3" key="1">
    <citation type="journal article" date="2018" name="PLoS Genet.">
        <title>Population sequencing reveals clonal diversity and ancestral inbreeding in the grapevine cultivar Chardonnay.</title>
        <authorList>
            <person name="Roach M.J."/>
            <person name="Johnson D.L."/>
            <person name="Bohlmann J."/>
            <person name="van Vuuren H.J."/>
            <person name="Jones S.J."/>
            <person name="Pretorius I.S."/>
            <person name="Schmidt S.A."/>
            <person name="Borneman A.R."/>
        </authorList>
    </citation>
    <scope>NUCLEOTIDE SEQUENCE [LARGE SCALE GENOMIC DNA]</scope>
    <source>
        <strain evidence="3">cv. Chardonnay</strain>
        <tissue evidence="2">Leaf</tissue>
    </source>
</reference>